<accession>A0ABT1FNT3</accession>
<gene>
    <name evidence="1" type="ORF">NCI00_07350</name>
</gene>
<evidence type="ECO:0000313" key="2">
    <source>
        <dbReference type="Proteomes" id="UP001204772"/>
    </source>
</evidence>
<protein>
    <submittedName>
        <fullName evidence="1">Uncharacterized protein</fullName>
    </submittedName>
</protein>
<sequence>MNTINFEYIIAYFQGAQPKNLFKKFEAFAIRQRAVFEALVRTGQPFGGKV</sequence>
<evidence type="ECO:0000313" key="1">
    <source>
        <dbReference type="EMBL" id="MCP1382233.1"/>
    </source>
</evidence>
<proteinExistence type="predicted"/>
<name>A0ABT1FNT3_9BACT</name>
<dbReference type="RefSeq" id="WP_253526353.1">
    <property type="nucleotide sequence ID" value="NZ_JAMZEL010000002.1"/>
</dbReference>
<organism evidence="1 2">
    <name type="scientific">Runella salmonicolor</name>
    <dbReference type="NCBI Taxonomy" id="2950278"/>
    <lineage>
        <taxon>Bacteria</taxon>
        <taxon>Pseudomonadati</taxon>
        <taxon>Bacteroidota</taxon>
        <taxon>Cytophagia</taxon>
        <taxon>Cytophagales</taxon>
        <taxon>Spirosomataceae</taxon>
        <taxon>Runella</taxon>
    </lineage>
</organism>
<comment type="caution">
    <text evidence="1">The sequence shown here is derived from an EMBL/GenBank/DDBJ whole genome shotgun (WGS) entry which is preliminary data.</text>
</comment>
<dbReference type="Proteomes" id="UP001204772">
    <property type="component" value="Unassembled WGS sequence"/>
</dbReference>
<dbReference type="EMBL" id="JAMZEL010000002">
    <property type="protein sequence ID" value="MCP1382233.1"/>
    <property type="molecule type" value="Genomic_DNA"/>
</dbReference>
<keyword evidence="2" id="KW-1185">Reference proteome</keyword>
<reference evidence="1 2" key="1">
    <citation type="submission" date="2022-06" db="EMBL/GenBank/DDBJ databases">
        <title>Runella sp. S5 genome sequencing.</title>
        <authorList>
            <person name="Park S."/>
        </authorList>
    </citation>
    <scope>NUCLEOTIDE SEQUENCE [LARGE SCALE GENOMIC DNA]</scope>
    <source>
        <strain evidence="1 2">S5</strain>
    </source>
</reference>